<evidence type="ECO:0000313" key="5">
    <source>
        <dbReference type="Proteomes" id="UP000238358"/>
    </source>
</evidence>
<keyword evidence="1" id="KW-0175">Coiled coil</keyword>
<feature type="domain" description="DUF4145" evidence="3">
    <location>
        <begin position="22"/>
        <end position="105"/>
    </location>
</feature>
<keyword evidence="2" id="KW-0812">Transmembrane</keyword>
<reference evidence="4 5" key="1">
    <citation type="journal article" date="2018" name="Genome Announc.">
        <title>Complete genomes of two Megasphaera elsdenii strains, NCIMB 702410 and ATCC 25940.</title>
        <authorList>
            <person name="Hatmaker E.A."/>
            <person name="O'Dell K."/>
            <person name="Riley L.A."/>
            <person name="Klingeman D.M."/>
            <person name="Guss A.M."/>
        </authorList>
    </citation>
    <scope>NUCLEOTIDE SEQUENCE [LARGE SCALE GENOMIC DNA]</scope>
    <source>
        <strain evidence="4 5">NCIMB702410</strain>
    </source>
</reference>
<feature type="coiled-coil region" evidence="1">
    <location>
        <begin position="124"/>
        <end position="164"/>
    </location>
</feature>
<keyword evidence="2" id="KW-1133">Transmembrane helix</keyword>
<keyword evidence="2" id="KW-0472">Membrane</keyword>
<name>A0A2S0M7Q2_MEGEL</name>
<dbReference type="Proteomes" id="UP000238358">
    <property type="component" value="Chromosome"/>
</dbReference>
<evidence type="ECO:0000256" key="2">
    <source>
        <dbReference type="SAM" id="Phobius"/>
    </source>
</evidence>
<feature type="transmembrane region" description="Helical" evidence="2">
    <location>
        <begin position="165"/>
        <end position="186"/>
    </location>
</feature>
<dbReference type="EMBL" id="CP027569">
    <property type="protein sequence ID" value="AVO27511.1"/>
    <property type="molecule type" value="Genomic_DNA"/>
</dbReference>
<dbReference type="Pfam" id="PF13643">
    <property type="entry name" value="DUF4145"/>
    <property type="match status" value="1"/>
</dbReference>
<evidence type="ECO:0000259" key="3">
    <source>
        <dbReference type="Pfam" id="PF13643"/>
    </source>
</evidence>
<evidence type="ECO:0000313" key="4">
    <source>
        <dbReference type="EMBL" id="AVO27511.1"/>
    </source>
</evidence>
<dbReference type="InterPro" id="IPR025285">
    <property type="entry name" value="DUF4145"/>
</dbReference>
<proteinExistence type="predicted"/>
<sequence>MTKRFEFLKNAKTMKLYDLCCEADRLVRIDAASSMMKVRQALEVMVRGFDEKKKNLFENLKNIEKRKVWDERHIDLAQQLRIMSNVAVHGGYCKKSEAAECVDLLHDFTKWYVVQLPCYISWKKTQEEERRRAEERRRMEAMRRRKEAEEKARLEDEKKKKHSNIAGWVGVTILGAVAAAAIGIFLDD</sequence>
<accession>A0A2S0M7Q2</accession>
<gene>
    <name evidence="4" type="ORF">C6Y28_07795</name>
</gene>
<dbReference type="AlphaFoldDB" id="A0A2S0M7Q2"/>
<evidence type="ECO:0000256" key="1">
    <source>
        <dbReference type="SAM" id="Coils"/>
    </source>
</evidence>
<dbReference type="RefSeq" id="WP_027895432.1">
    <property type="nucleotide sequence ID" value="NZ_CP027569.1"/>
</dbReference>
<protein>
    <submittedName>
        <fullName evidence="4">DUF4145 domain-containing protein</fullName>
    </submittedName>
</protein>
<organism evidence="4 5">
    <name type="scientific">Megasphaera elsdenii</name>
    <dbReference type="NCBI Taxonomy" id="907"/>
    <lineage>
        <taxon>Bacteria</taxon>
        <taxon>Bacillati</taxon>
        <taxon>Bacillota</taxon>
        <taxon>Negativicutes</taxon>
        <taxon>Veillonellales</taxon>
        <taxon>Veillonellaceae</taxon>
        <taxon>Megasphaera</taxon>
    </lineage>
</organism>